<dbReference type="InterPro" id="IPR036770">
    <property type="entry name" value="Ankyrin_rpt-contain_sf"/>
</dbReference>
<dbReference type="PANTHER" id="PTHR24198">
    <property type="entry name" value="ANKYRIN REPEAT AND PROTEIN KINASE DOMAIN-CONTAINING PROTEIN"/>
    <property type="match status" value="1"/>
</dbReference>
<dbReference type="SMART" id="SM00248">
    <property type="entry name" value="ANK"/>
    <property type="match status" value="4"/>
</dbReference>
<dbReference type="Pfam" id="PF12796">
    <property type="entry name" value="Ank_2"/>
    <property type="match status" value="2"/>
</dbReference>
<dbReference type="PANTHER" id="PTHR24198:SF165">
    <property type="entry name" value="ANKYRIN REPEAT-CONTAINING PROTEIN-RELATED"/>
    <property type="match status" value="1"/>
</dbReference>
<accession>A0AAV8ZBM7</accession>
<evidence type="ECO:0000256" key="1">
    <source>
        <dbReference type="ARBA" id="ARBA00022737"/>
    </source>
</evidence>
<dbReference type="PROSITE" id="PS50297">
    <property type="entry name" value="ANK_REP_REGION"/>
    <property type="match status" value="2"/>
</dbReference>
<dbReference type="Gene3D" id="1.25.40.20">
    <property type="entry name" value="Ankyrin repeat-containing domain"/>
    <property type="match status" value="1"/>
</dbReference>
<dbReference type="InterPro" id="IPR002110">
    <property type="entry name" value="Ankyrin_rpt"/>
</dbReference>
<comment type="caution">
    <text evidence="4">The sequence shown here is derived from an EMBL/GenBank/DDBJ whole genome shotgun (WGS) entry which is preliminary data.</text>
</comment>
<proteinExistence type="predicted"/>
<evidence type="ECO:0000256" key="2">
    <source>
        <dbReference type="ARBA" id="ARBA00023043"/>
    </source>
</evidence>
<dbReference type="PRINTS" id="PR01415">
    <property type="entry name" value="ANKYRIN"/>
</dbReference>
<organism evidence="4 5">
    <name type="scientific">Aromia moschata</name>
    <dbReference type="NCBI Taxonomy" id="1265417"/>
    <lineage>
        <taxon>Eukaryota</taxon>
        <taxon>Metazoa</taxon>
        <taxon>Ecdysozoa</taxon>
        <taxon>Arthropoda</taxon>
        <taxon>Hexapoda</taxon>
        <taxon>Insecta</taxon>
        <taxon>Pterygota</taxon>
        <taxon>Neoptera</taxon>
        <taxon>Endopterygota</taxon>
        <taxon>Coleoptera</taxon>
        <taxon>Polyphaga</taxon>
        <taxon>Cucujiformia</taxon>
        <taxon>Chrysomeloidea</taxon>
        <taxon>Cerambycidae</taxon>
        <taxon>Cerambycinae</taxon>
        <taxon>Callichromatini</taxon>
        <taxon>Aromia</taxon>
    </lineage>
</organism>
<gene>
    <name evidence="4" type="ORF">NQ318_008956</name>
</gene>
<reference evidence="4" key="1">
    <citation type="journal article" date="2023" name="Insect Mol. Biol.">
        <title>Genome sequencing provides insights into the evolution of gene families encoding plant cell wall-degrading enzymes in longhorned beetles.</title>
        <authorList>
            <person name="Shin N.R."/>
            <person name="Okamura Y."/>
            <person name="Kirsch R."/>
            <person name="Pauchet Y."/>
        </authorList>
    </citation>
    <scope>NUCLEOTIDE SEQUENCE</scope>
    <source>
        <strain evidence="4">AMC_N1</strain>
    </source>
</reference>
<evidence type="ECO:0000313" key="4">
    <source>
        <dbReference type="EMBL" id="KAJ8961271.1"/>
    </source>
</evidence>
<protein>
    <submittedName>
        <fullName evidence="4">Uncharacterized protein</fullName>
    </submittedName>
</protein>
<name>A0AAV8ZBM7_9CUCU</name>
<feature type="repeat" description="ANK" evidence="3">
    <location>
        <begin position="52"/>
        <end position="84"/>
    </location>
</feature>
<evidence type="ECO:0000256" key="3">
    <source>
        <dbReference type="PROSITE-ProRule" id="PRU00023"/>
    </source>
</evidence>
<feature type="repeat" description="ANK" evidence="3">
    <location>
        <begin position="155"/>
        <end position="187"/>
    </location>
</feature>
<dbReference type="PROSITE" id="PS50088">
    <property type="entry name" value="ANK_REPEAT"/>
    <property type="match status" value="2"/>
</dbReference>
<dbReference type="Proteomes" id="UP001162162">
    <property type="component" value="Unassembled WGS sequence"/>
</dbReference>
<dbReference type="EMBL" id="JAPWTK010000006">
    <property type="protein sequence ID" value="KAJ8961271.1"/>
    <property type="molecule type" value="Genomic_DNA"/>
</dbReference>
<dbReference type="SUPFAM" id="SSF48403">
    <property type="entry name" value="Ankyrin repeat"/>
    <property type="match status" value="1"/>
</dbReference>
<keyword evidence="1" id="KW-0677">Repeat</keyword>
<keyword evidence="5" id="KW-1185">Reference proteome</keyword>
<keyword evidence="2 3" id="KW-0040">ANK repeat</keyword>
<evidence type="ECO:0000313" key="5">
    <source>
        <dbReference type="Proteomes" id="UP001162162"/>
    </source>
</evidence>
<sequence length="339" mass="38025">MADMQEIKAKKAPQIIDDDKNTKLHYYAALGEEEKLVKQLETVQKVDVENYLGWTPLMMACKNGHLNVVNLLLHHRADASKKNRFRMSVFLVSVASGNLDVVHVILQHLLRGGVSRQSMQYILSPIAVSILFCHQHILKYLVEQNFNLNSPTPVTAITPLMFASAMENNEAIKLLIARGADVTERNCIGITAHGITQLKNRTDNTQLTQGTQMVPPMTVLKSPYVQSLQQPVPYIMVSPQPTFIQVPVNQFLMRKSSNMISPSPNYFYNAPNVTPISPVHFVAQQQVFFPPDFSPSQYYTGSPITNMYNTSNDFLNARMNLSNAYLSPLAQTNFPSPCV</sequence>
<dbReference type="AlphaFoldDB" id="A0AAV8ZBM7"/>